<dbReference type="GO" id="GO:0003677">
    <property type="term" value="F:DNA binding"/>
    <property type="evidence" value="ECO:0007669"/>
    <property type="project" value="UniProtKB-KW"/>
</dbReference>
<accession>A0A1J5QF51</accession>
<sequence length="187" mass="20676">MANNMRERILATASGLFQTNGINATGVDAIVAEAGIAKMTLYKYFPGKEDLILEVIRQRSREFSDWLTRRLERTAATPSEKLQQLFDGVEEWLADPQCSGLPFIKASAEFPQQDSAVHRLSAELAREFRAYITGLAADAGIRSPEALGLQLAMLIEGAVLSEQFSRNTGALEYARQAARILIESARR</sequence>
<dbReference type="SUPFAM" id="SSF46689">
    <property type="entry name" value="Homeodomain-like"/>
    <property type="match status" value="1"/>
</dbReference>
<evidence type="ECO:0000256" key="1">
    <source>
        <dbReference type="ARBA" id="ARBA00023015"/>
    </source>
</evidence>
<evidence type="ECO:0000259" key="4">
    <source>
        <dbReference type="PROSITE" id="PS50977"/>
    </source>
</evidence>
<name>A0A1J5QF51_9ZZZZ</name>
<dbReference type="PROSITE" id="PS50977">
    <property type="entry name" value="HTH_TETR_2"/>
    <property type="match status" value="1"/>
</dbReference>
<dbReference type="PANTHER" id="PTHR47506">
    <property type="entry name" value="TRANSCRIPTIONAL REGULATORY PROTEIN"/>
    <property type="match status" value="1"/>
</dbReference>
<evidence type="ECO:0000256" key="3">
    <source>
        <dbReference type="ARBA" id="ARBA00023163"/>
    </source>
</evidence>
<dbReference type="InterPro" id="IPR001647">
    <property type="entry name" value="HTH_TetR"/>
</dbReference>
<dbReference type="SUPFAM" id="SSF48498">
    <property type="entry name" value="Tetracyclin repressor-like, C-terminal domain"/>
    <property type="match status" value="1"/>
</dbReference>
<dbReference type="InterPro" id="IPR009057">
    <property type="entry name" value="Homeodomain-like_sf"/>
</dbReference>
<evidence type="ECO:0000256" key="2">
    <source>
        <dbReference type="ARBA" id="ARBA00023125"/>
    </source>
</evidence>
<dbReference type="PANTHER" id="PTHR47506:SF1">
    <property type="entry name" value="HTH-TYPE TRANSCRIPTIONAL REGULATOR YJDC"/>
    <property type="match status" value="1"/>
</dbReference>
<proteinExistence type="predicted"/>
<feature type="domain" description="HTH tetR-type" evidence="4">
    <location>
        <begin position="3"/>
        <end position="63"/>
    </location>
</feature>
<dbReference type="InterPro" id="IPR036271">
    <property type="entry name" value="Tet_transcr_reg_TetR-rel_C_sf"/>
</dbReference>
<protein>
    <submittedName>
        <fullName evidence="5">Putative HTH-type transcriptional regulator YxaF</fullName>
    </submittedName>
</protein>
<evidence type="ECO:0000313" key="5">
    <source>
        <dbReference type="EMBL" id="OIQ82080.1"/>
    </source>
</evidence>
<keyword evidence="3" id="KW-0804">Transcription</keyword>
<keyword evidence="2" id="KW-0238">DNA-binding</keyword>
<dbReference type="AlphaFoldDB" id="A0A1J5QF51"/>
<keyword evidence="1" id="KW-0805">Transcription regulation</keyword>
<reference evidence="5" key="1">
    <citation type="submission" date="2016-10" db="EMBL/GenBank/DDBJ databases">
        <title>Sequence of Gallionella enrichment culture.</title>
        <authorList>
            <person name="Poehlein A."/>
            <person name="Muehling M."/>
            <person name="Daniel R."/>
        </authorList>
    </citation>
    <scope>NUCLEOTIDE SEQUENCE</scope>
</reference>
<dbReference type="EMBL" id="MLJW01000845">
    <property type="protein sequence ID" value="OIQ82080.1"/>
    <property type="molecule type" value="Genomic_DNA"/>
</dbReference>
<dbReference type="Pfam" id="PF00440">
    <property type="entry name" value="TetR_N"/>
    <property type="match status" value="1"/>
</dbReference>
<dbReference type="Gene3D" id="1.10.357.10">
    <property type="entry name" value="Tetracycline Repressor, domain 2"/>
    <property type="match status" value="1"/>
</dbReference>
<comment type="caution">
    <text evidence="5">The sequence shown here is derived from an EMBL/GenBank/DDBJ whole genome shotgun (WGS) entry which is preliminary data.</text>
</comment>
<dbReference type="PRINTS" id="PR00455">
    <property type="entry name" value="HTHTETR"/>
</dbReference>
<organism evidence="5">
    <name type="scientific">mine drainage metagenome</name>
    <dbReference type="NCBI Taxonomy" id="410659"/>
    <lineage>
        <taxon>unclassified sequences</taxon>
        <taxon>metagenomes</taxon>
        <taxon>ecological metagenomes</taxon>
    </lineage>
</organism>
<gene>
    <name evidence="5" type="primary">yxaF_5</name>
    <name evidence="5" type="ORF">GALL_361320</name>
</gene>